<dbReference type="Proteomes" id="UP000245962">
    <property type="component" value="Unassembled WGS sequence"/>
</dbReference>
<name>A0A2U0HS78_9FLAO</name>
<sequence length="68" mass="7660">MKQKLSTLFTIAFIITVIGFLMDGDPKEPSMVIRFVEFFAMTATIFLLISVVYFAAVFVFKKVGTNSK</sequence>
<dbReference type="AlphaFoldDB" id="A0A2U0HS78"/>
<keyword evidence="3" id="KW-1185">Reference proteome</keyword>
<keyword evidence="1" id="KW-1133">Transmembrane helix</keyword>
<keyword evidence="1" id="KW-0812">Transmembrane</keyword>
<dbReference type="OrthoDB" id="1271404at2"/>
<protein>
    <submittedName>
        <fullName evidence="2">Uncharacterized protein</fullName>
    </submittedName>
</protein>
<feature type="transmembrane region" description="Helical" evidence="1">
    <location>
        <begin position="5"/>
        <end position="22"/>
    </location>
</feature>
<reference evidence="2 3" key="1">
    <citation type="submission" date="2018-04" db="EMBL/GenBank/DDBJ databases">
        <title>Marixanthomonas spongiae HN-E44 sp. nov., isolated from a marine sponge.</title>
        <authorList>
            <person name="Luo L."/>
            <person name="Zhuang L."/>
        </authorList>
    </citation>
    <scope>NUCLEOTIDE SEQUENCE [LARGE SCALE GENOMIC DNA]</scope>
    <source>
        <strain evidence="2 3">HN-E44</strain>
    </source>
</reference>
<keyword evidence="1" id="KW-0472">Membrane</keyword>
<proteinExistence type="predicted"/>
<dbReference type="EMBL" id="QEHR01000021">
    <property type="protein sequence ID" value="PVW11610.1"/>
    <property type="molecule type" value="Genomic_DNA"/>
</dbReference>
<evidence type="ECO:0000256" key="1">
    <source>
        <dbReference type="SAM" id="Phobius"/>
    </source>
</evidence>
<gene>
    <name evidence="2" type="ORF">DDV96_15650</name>
</gene>
<evidence type="ECO:0000313" key="2">
    <source>
        <dbReference type="EMBL" id="PVW11610.1"/>
    </source>
</evidence>
<dbReference type="RefSeq" id="WP_116695716.1">
    <property type="nucleotide sequence ID" value="NZ_QEHR01000021.1"/>
</dbReference>
<comment type="caution">
    <text evidence="2">The sequence shown here is derived from an EMBL/GenBank/DDBJ whole genome shotgun (WGS) entry which is preliminary data.</text>
</comment>
<accession>A0A2U0HS78</accession>
<feature type="transmembrane region" description="Helical" evidence="1">
    <location>
        <begin position="38"/>
        <end position="60"/>
    </location>
</feature>
<evidence type="ECO:0000313" key="3">
    <source>
        <dbReference type="Proteomes" id="UP000245962"/>
    </source>
</evidence>
<organism evidence="2 3">
    <name type="scientific">Marixanthomonas spongiae</name>
    <dbReference type="NCBI Taxonomy" id="2174845"/>
    <lineage>
        <taxon>Bacteria</taxon>
        <taxon>Pseudomonadati</taxon>
        <taxon>Bacteroidota</taxon>
        <taxon>Flavobacteriia</taxon>
        <taxon>Flavobacteriales</taxon>
        <taxon>Flavobacteriaceae</taxon>
        <taxon>Marixanthomonas</taxon>
    </lineage>
</organism>